<evidence type="ECO:0000313" key="1">
    <source>
        <dbReference type="EMBL" id="RYC80454.1"/>
    </source>
</evidence>
<sequence>MHMANYVKTLARRSMRYAPGAGGHDFFDRYSNIRGPSGPTFSFDAANLRFADVAIDMGARPTAEDTLRNNNGPQRPNLECML</sequence>
<dbReference type="Proteomes" id="UP000290540">
    <property type="component" value="Unassembled WGS sequence"/>
</dbReference>
<reference evidence="1 2" key="1">
    <citation type="submission" date="2016-12" db="EMBL/GenBank/DDBJ databases">
        <title>Draft genome sequence of Fusarium oxysporum causing rot on Narcissus.</title>
        <authorList>
            <person name="Armitage A.D."/>
            <person name="Taylor A."/>
            <person name="Clarkson J.P."/>
            <person name="Harrison R.J."/>
            <person name="Jackson A.C."/>
        </authorList>
    </citation>
    <scope>NUCLEOTIDE SEQUENCE [LARGE SCALE GENOMIC DNA]</scope>
    <source>
        <strain evidence="1 2">N139</strain>
    </source>
</reference>
<organism evidence="1 2">
    <name type="scientific">Fusarium oxysporum f. sp. narcissi</name>
    <dbReference type="NCBI Taxonomy" id="451672"/>
    <lineage>
        <taxon>Eukaryota</taxon>
        <taxon>Fungi</taxon>
        <taxon>Dikarya</taxon>
        <taxon>Ascomycota</taxon>
        <taxon>Pezizomycotina</taxon>
        <taxon>Sordariomycetes</taxon>
        <taxon>Hypocreomycetidae</taxon>
        <taxon>Hypocreales</taxon>
        <taxon>Nectriaceae</taxon>
        <taxon>Fusarium</taxon>
        <taxon>Fusarium oxysporum species complex</taxon>
    </lineage>
</organism>
<proteinExistence type="predicted"/>
<gene>
    <name evidence="1" type="ORF">BFJ63_vAg16666</name>
</gene>
<accession>A0A4Q2V1M0</accession>
<name>A0A4Q2V1M0_FUSOX</name>
<protein>
    <submittedName>
        <fullName evidence="1">Uncharacterized protein</fullName>
    </submittedName>
</protein>
<comment type="caution">
    <text evidence="1">The sequence shown here is derived from an EMBL/GenBank/DDBJ whole genome shotgun (WGS) entry which is preliminary data.</text>
</comment>
<dbReference type="AlphaFoldDB" id="A0A4Q2V1M0"/>
<dbReference type="EMBL" id="MQTW01000372">
    <property type="protein sequence ID" value="RYC80454.1"/>
    <property type="molecule type" value="Genomic_DNA"/>
</dbReference>
<evidence type="ECO:0000313" key="2">
    <source>
        <dbReference type="Proteomes" id="UP000290540"/>
    </source>
</evidence>